<dbReference type="Gene3D" id="1.10.10.10">
    <property type="entry name" value="Winged helix-like DNA-binding domain superfamily/Winged helix DNA-binding domain"/>
    <property type="match status" value="1"/>
</dbReference>
<dbReference type="InterPro" id="IPR009057">
    <property type="entry name" value="Homeodomain-like_sf"/>
</dbReference>
<comment type="caution">
    <text evidence="2">The sequence shown here is derived from an EMBL/GenBank/DDBJ whole genome shotgun (WGS) entry which is preliminary data.</text>
</comment>
<name>A0A8K0GC84_IGNLU</name>
<dbReference type="InterPro" id="IPR036388">
    <property type="entry name" value="WH-like_DNA-bd_sf"/>
</dbReference>
<evidence type="ECO:0000256" key="1">
    <source>
        <dbReference type="ARBA" id="ARBA00004123"/>
    </source>
</evidence>
<organism evidence="2 3">
    <name type="scientific">Ignelater luminosus</name>
    <name type="common">Cucubano</name>
    <name type="synonym">Pyrophorus luminosus</name>
    <dbReference type="NCBI Taxonomy" id="2038154"/>
    <lineage>
        <taxon>Eukaryota</taxon>
        <taxon>Metazoa</taxon>
        <taxon>Ecdysozoa</taxon>
        <taxon>Arthropoda</taxon>
        <taxon>Hexapoda</taxon>
        <taxon>Insecta</taxon>
        <taxon>Pterygota</taxon>
        <taxon>Neoptera</taxon>
        <taxon>Endopterygota</taxon>
        <taxon>Coleoptera</taxon>
        <taxon>Polyphaga</taxon>
        <taxon>Elateriformia</taxon>
        <taxon>Elateroidea</taxon>
        <taxon>Elateridae</taxon>
        <taxon>Agrypninae</taxon>
        <taxon>Pyrophorini</taxon>
        <taxon>Ignelater</taxon>
    </lineage>
</organism>
<dbReference type="Gene3D" id="3.30.420.10">
    <property type="entry name" value="Ribonuclease H-like superfamily/Ribonuclease H"/>
    <property type="match status" value="1"/>
</dbReference>
<keyword evidence="3" id="KW-1185">Reference proteome</keyword>
<gene>
    <name evidence="2" type="ORF">ILUMI_13169</name>
</gene>
<evidence type="ECO:0000313" key="2">
    <source>
        <dbReference type="EMBL" id="KAF2892993.1"/>
    </source>
</evidence>
<dbReference type="SUPFAM" id="SSF46689">
    <property type="entry name" value="Homeodomain-like"/>
    <property type="match status" value="1"/>
</dbReference>
<dbReference type="AlphaFoldDB" id="A0A8K0GC84"/>
<dbReference type="InterPro" id="IPR036397">
    <property type="entry name" value="RNaseH_sf"/>
</dbReference>
<protein>
    <recommendedName>
        <fullName evidence="4">Paired domain-containing protein</fullName>
    </recommendedName>
</protein>
<evidence type="ECO:0008006" key="4">
    <source>
        <dbReference type="Google" id="ProtNLM"/>
    </source>
</evidence>
<proteinExistence type="predicted"/>
<evidence type="ECO:0000313" key="3">
    <source>
        <dbReference type="Proteomes" id="UP000801492"/>
    </source>
</evidence>
<dbReference type="Proteomes" id="UP000801492">
    <property type="component" value="Unassembled WGS sequence"/>
</dbReference>
<reference evidence="2" key="1">
    <citation type="submission" date="2019-08" db="EMBL/GenBank/DDBJ databases">
        <title>The genome of the North American firefly Photinus pyralis.</title>
        <authorList>
            <consortium name="Photinus pyralis genome working group"/>
            <person name="Fallon T.R."/>
            <person name="Sander Lower S.E."/>
            <person name="Weng J.-K."/>
        </authorList>
    </citation>
    <scope>NUCLEOTIDE SEQUENCE</scope>
    <source>
        <strain evidence="2">TRF0915ILg1</strain>
        <tissue evidence="2">Whole body</tissue>
    </source>
</reference>
<dbReference type="EMBL" id="VTPC01008294">
    <property type="protein sequence ID" value="KAF2892993.1"/>
    <property type="molecule type" value="Genomic_DNA"/>
</dbReference>
<dbReference type="OrthoDB" id="6748180at2759"/>
<accession>A0A8K0GC84</accession>
<dbReference type="GO" id="GO:0005634">
    <property type="term" value="C:nucleus"/>
    <property type="evidence" value="ECO:0007669"/>
    <property type="project" value="UniProtKB-SubCell"/>
</dbReference>
<sequence length="143" mass="16071">MPRDKALSNDLRLSIINAYKKGISARRISVSHSLPRSTVQDIINLYKSTGGVGQKPKSADHLQLQKQIGELYVGFLDLSPIETLWNNMKKQLRKNPARTVSELRATLQNIWDNISPEECARLVDTMPSKIKAVIANKGDVIQY</sequence>
<comment type="subcellular location">
    <subcellularLocation>
        <location evidence="1">Nucleus</location>
    </subcellularLocation>
</comment>
<dbReference type="GO" id="GO:0003676">
    <property type="term" value="F:nucleic acid binding"/>
    <property type="evidence" value="ECO:0007669"/>
    <property type="project" value="InterPro"/>
</dbReference>